<protein>
    <submittedName>
        <fullName evidence="1">Uncharacterized protein</fullName>
    </submittedName>
</protein>
<dbReference type="EMBL" id="JH718302">
    <property type="protein sequence ID" value="EJC97481.1"/>
    <property type="molecule type" value="Genomic_DNA"/>
</dbReference>
<dbReference type="KEGG" id="fme:FOMMEDRAFT_163132"/>
<keyword evidence="2" id="KW-1185">Reference proteome</keyword>
<accession>R7SFH7</accession>
<reference evidence="2" key="1">
    <citation type="journal article" date="2012" name="Science">
        <title>The Paleozoic origin of enzymatic lignin decomposition reconstructed from 31 fungal genomes.</title>
        <authorList>
            <person name="Floudas D."/>
            <person name="Binder M."/>
            <person name="Riley R."/>
            <person name="Barry K."/>
            <person name="Blanchette R.A."/>
            <person name="Henrissat B."/>
            <person name="Martinez A.T."/>
            <person name="Otillar R."/>
            <person name="Spatafora J.W."/>
            <person name="Yadav J.S."/>
            <person name="Aerts A."/>
            <person name="Benoit I."/>
            <person name="Boyd A."/>
            <person name="Carlson A."/>
            <person name="Copeland A."/>
            <person name="Coutinho P.M."/>
            <person name="de Vries R.P."/>
            <person name="Ferreira P."/>
            <person name="Findley K."/>
            <person name="Foster B."/>
            <person name="Gaskell J."/>
            <person name="Glotzer D."/>
            <person name="Gorecki P."/>
            <person name="Heitman J."/>
            <person name="Hesse C."/>
            <person name="Hori C."/>
            <person name="Igarashi K."/>
            <person name="Jurgens J.A."/>
            <person name="Kallen N."/>
            <person name="Kersten P."/>
            <person name="Kohler A."/>
            <person name="Kuees U."/>
            <person name="Kumar T.K.A."/>
            <person name="Kuo A."/>
            <person name="LaButti K."/>
            <person name="Larrondo L.F."/>
            <person name="Lindquist E."/>
            <person name="Ling A."/>
            <person name="Lombard V."/>
            <person name="Lucas S."/>
            <person name="Lundell T."/>
            <person name="Martin R."/>
            <person name="McLaughlin D.J."/>
            <person name="Morgenstern I."/>
            <person name="Morin E."/>
            <person name="Murat C."/>
            <person name="Nagy L.G."/>
            <person name="Nolan M."/>
            <person name="Ohm R.A."/>
            <person name="Patyshakuliyeva A."/>
            <person name="Rokas A."/>
            <person name="Ruiz-Duenas F.J."/>
            <person name="Sabat G."/>
            <person name="Salamov A."/>
            <person name="Samejima M."/>
            <person name="Schmutz J."/>
            <person name="Slot J.C."/>
            <person name="St John F."/>
            <person name="Stenlid J."/>
            <person name="Sun H."/>
            <person name="Sun S."/>
            <person name="Syed K."/>
            <person name="Tsang A."/>
            <person name="Wiebenga A."/>
            <person name="Young D."/>
            <person name="Pisabarro A."/>
            <person name="Eastwood D.C."/>
            <person name="Martin F."/>
            <person name="Cullen D."/>
            <person name="Grigoriev I.V."/>
            <person name="Hibbett D.S."/>
        </authorList>
    </citation>
    <scope>NUCLEOTIDE SEQUENCE [LARGE SCALE GENOMIC DNA]</scope>
    <source>
        <strain evidence="2">MF3/22</strain>
    </source>
</reference>
<evidence type="ECO:0000313" key="1">
    <source>
        <dbReference type="EMBL" id="EJC97481.1"/>
    </source>
</evidence>
<dbReference type="AlphaFoldDB" id="R7SFH7"/>
<dbReference type="RefSeq" id="XP_007272256.1">
    <property type="nucleotide sequence ID" value="XM_007272194.1"/>
</dbReference>
<evidence type="ECO:0000313" key="2">
    <source>
        <dbReference type="Proteomes" id="UP000053630"/>
    </source>
</evidence>
<sequence length="106" mass="11835">MKVNCATSSSQILWTDNKEEFNTPGFGEDVKTVVPIEPDELTDSDEKADLECTELLNEDGANALFDSLSVGLSAWLLNIKNWKQPTKYKKWMSLGSNLAMGTNYNQ</sequence>
<dbReference type="GeneID" id="18675978"/>
<dbReference type="Proteomes" id="UP000053630">
    <property type="component" value="Unassembled WGS sequence"/>
</dbReference>
<gene>
    <name evidence="1" type="ORF">FOMMEDRAFT_163132</name>
</gene>
<organism evidence="1 2">
    <name type="scientific">Fomitiporia mediterranea (strain MF3/22)</name>
    <name type="common">Grapevine white-rot fungus</name>
    <dbReference type="NCBI Taxonomy" id="694068"/>
    <lineage>
        <taxon>Eukaryota</taxon>
        <taxon>Fungi</taxon>
        <taxon>Dikarya</taxon>
        <taxon>Basidiomycota</taxon>
        <taxon>Agaricomycotina</taxon>
        <taxon>Agaricomycetes</taxon>
        <taxon>Hymenochaetales</taxon>
        <taxon>Hymenochaetaceae</taxon>
        <taxon>Fomitiporia</taxon>
    </lineage>
</organism>
<proteinExistence type="predicted"/>
<name>R7SFH7_FOMME</name>